<name>A0ABY6ZQS2_9BACL</name>
<dbReference type="EMBL" id="CP104067">
    <property type="protein sequence ID" value="WAH44444.1"/>
    <property type="molecule type" value="Genomic_DNA"/>
</dbReference>
<feature type="transmembrane region" description="Helical" evidence="6">
    <location>
        <begin position="71"/>
        <end position="88"/>
    </location>
</feature>
<dbReference type="RefSeq" id="WP_268008334.1">
    <property type="nucleotide sequence ID" value="NZ_BSUT01000001.1"/>
</dbReference>
<evidence type="ECO:0000256" key="6">
    <source>
        <dbReference type="SAM" id="Phobius"/>
    </source>
</evidence>
<evidence type="ECO:0000313" key="8">
    <source>
        <dbReference type="Proteomes" id="UP001164761"/>
    </source>
</evidence>
<evidence type="ECO:0000313" key="7">
    <source>
        <dbReference type="EMBL" id="WAH44444.1"/>
    </source>
</evidence>
<evidence type="ECO:0000256" key="5">
    <source>
        <dbReference type="ARBA" id="ARBA00023136"/>
    </source>
</evidence>
<comment type="subcellular location">
    <subcellularLocation>
        <location evidence="1">Cell membrane</location>
        <topology evidence="1">Multi-pass membrane protein</topology>
    </subcellularLocation>
</comment>
<gene>
    <name evidence="7" type="ORF">NZD89_14245</name>
</gene>
<keyword evidence="4 6" id="KW-1133">Transmembrane helix</keyword>
<feature type="transmembrane region" description="Helical" evidence="6">
    <location>
        <begin position="108"/>
        <end position="135"/>
    </location>
</feature>
<dbReference type="Proteomes" id="UP001164761">
    <property type="component" value="Chromosome"/>
</dbReference>
<evidence type="ECO:0000256" key="3">
    <source>
        <dbReference type="ARBA" id="ARBA00022692"/>
    </source>
</evidence>
<keyword evidence="2" id="KW-1003">Cell membrane</keyword>
<evidence type="ECO:0000256" key="2">
    <source>
        <dbReference type="ARBA" id="ARBA00022475"/>
    </source>
</evidence>
<dbReference type="InterPro" id="IPR001123">
    <property type="entry name" value="LeuE-type"/>
</dbReference>
<keyword evidence="8" id="KW-1185">Reference proteome</keyword>
<evidence type="ECO:0000256" key="4">
    <source>
        <dbReference type="ARBA" id="ARBA00022989"/>
    </source>
</evidence>
<feature type="transmembrane region" description="Helical" evidence="6">
    <location>
        <begin position="142"/>
        <end position="161"/>
    </location>
</feature>
<feature type="transmembrane region" description="Helical" evidence="6">
    <location>
        <begin position="48"/>
        <end position="66"/>
    </location>
</feature>
<dbReference type="Pfam" id="PF01810">
    <property type="entry name" value="LysE"/>
    <property type="match status" value="1"/>
</dbReference>
<accession>A0ABY6ZQS2</accession>
<keyword evidence="3 6" id="KW-0812">Transmembrane</keyword>
<dbReference type="PANTHER" id="PTHR30086">
    <property type="entry name" value="ARGININE EXPORTER PROTEIN ARGO"/>
    <property type="match status" value="1"/>
</dbReference>
<sequence>MIFIKGLILGFSVAAPVGPIGLLCIQRTLNKGRLAGLLSGLGAATADTLYSCIAAFGFTVISQLLIREQRWLHLVGGFFLLYLGIKTFRASPSNQAAQLNGNGLFSMYLSTLFLTITNPMTILTFVGMFAGLGFVGGGTSSVWSSFMLVLSVFVGSAFWWFLLSGGVSLFKHWFDTGRLRWVNIIAGMLMAGLGVFSLVSM</sequence>
<feature type="transmembrane region" description="Helical" evidence="6">
    <location>
        <begin position="181"/>
        <end position="199"/>
    </location>
</feature>
<dbReference type="PANTHER" id="PTHR30086:SF20">
    <property type="entry name" value="ARGININE EXPORTER PROTEIN ARGO-RELATED"/>
    <property type="match status" value="1"/>
</dbReference>
<protein>
    <submittedName>
        <fullName evidence="7">LysE family translocator</fullName>
    </submittedName>
</protein>
<keyword evidence="5 6" id="KW-0472">Membrane</keyword>
<organism evidence="7 8">
    <name type="scientific">Alicyclobacillus fastidiosus</name>
    <dbReference type="NCBI Taxonomy" id="392011"/>
    <lineage>
        <taxon>Bacteria</taxon>
        <taxon>Bacillati</taxon>
        <taxon>Bacillota</taxon>
        <taxon>Bacilli</taxon>
        <taxon>Bacillales</taxon>
        <taxon>Alicyclobacillaceae</taxon>
        <taxon>Alicyclobacillus</taxon>
    </lineage>
</organism>
<reference evidence="7" key="1">
    <citation type="submission" date="2022-08" db="EMBL/GenBank/DDBJ databases">
        <title>Alicyclobacillus fastidiosus DSM 17978, complete genome.</title>
        <authorList>
            <person name="Wang Q."/>
            <person name="Cai R."/>
            <person name="Wang Z."/>
        </authorList>
    </citation>
    <scope>NUCLEOTIDE SEQUENCE</scope>
    <source>
        <strain evidence="7">DSM 17978</strain>
    </source>
</reference>
<feature type="transmembrane region" description="Helical" evidence="6">
    <location>
        <begin position="7"/>
        <end position="28"/>
    </location>
</feature>
<proteinExistence type="predicted"/>
<evidence type="ECO:0000256" key="1">
    <source>
        <dbReference type="ARBA" id="ARBA00004651"/>
    </source>
</evidence>